<comment type="catalytic activity">
    <reaction evidence="1">
        <text>S-ubiquitinyl-[E2 ubiquitin-conjugating enzyme]-L-cysteine + [acceptor protein]-L-lysine = [E2 ubiquitin-conjugating enzyme]-L-cysteine + N(6)-ubiquitinyl-[acceptor protein]-L-lysine.</text>
        <dbReference type="EC" id="2.3.2.27"/>
    </reaction>
</comment>
<organism evidence="9 10">
    <name type="scientific">Pseudomonas fildesensis</name>
    <dbReference type="NCBI Taxonomy" id="1674920"/>
    <lineage>
        <taxon>Bacteria</taxon>
        <taxon>Pseudomonadati</taxon>
        <taxon>Pseudomonadota</taxon>
        <taxon>Gammaproteobacteria</taxon>
        <taxon>Pseudomonadales</taxon>
        <taxon>Pseudomonadaceae</taxon>
        <taxon>Pseudomonas</taxon>
    </lineage>
</organism>
<evidence type="ECO:0000256" key="6">
    <source>
        <dbReference type="PROSITE-ProRule" id="PRU01398"/>
    </source>
</evidence>
<dbReference type="SMART" id="SM00369">
    <property type="entry name" value="LRR_TYP"/>
    <property type="match status" value="3"/>
</dbReference>
<keyword evidence="3" id="KW-0433">Leucine-rich repeat</keyword>
<dbReference type="GO" id="GO:0016567">
    <property type="term" value="P:protein ubiquitination"/>
    <property type="evidence" value="ECO:0007669"/>
    <property type="project" value="InterPro"/>
</dbReference>
<keyword evidence="4" id="KW-0677">Repeat</keyword>
<evidence type="ECO:0000256" key="2">
    <source>
        <dbReference type="ARBA" id="ARBA00012483"/>
    </source>
</evidence>
<evidence type="ECO:0000256" key="3">
    <source>
        <dbReference type="ARBA" id="ARBA00022614"/>
    </source>
</evidence>
<dbReference type="PANTHER" id="PTHR48051">
    <property type="match status" value="1"/>
</dbReference>
<keyword evidence="6" id="KW-0833">Ubl conjugation pathway</keyword>
<dbReference type="InterPro" id="IPR001611">
    <property type="entry name" value="Leu-rich_rpt"/>
</dbReference>
<dbReference type="SUPFAM" id="SSF52058">
    <property type="entry name" value="L domain-like"/>
    <property type="match status" value="1"/>
</dbReference>
<feature type="active site" description="Glycyl thioester intermediate" evidence="6">
    <location>
        <position position="1958"/>
    </location>
</feature>
<dbReference type="InterPro" id="IPR003591">
    <property type="entry name" value="Leu-rich_rpt_typical-subtyp"/>
</dbReference>
<keyword evidence="6" id="KW-0832">Ubl conjugation</keyword>
<name>A0A0J8G9W2_9PSED</name>
<dbReference type="InterPro" id="IPR029487">
    <property type="entry name" value="NEL_dom"/>
</dbReference>
<dbReference type="PANTHER" id="PTHR48051:SF1">
    <property type="entry name" value="RAS SUPPRESSOR PROTEIN 1"/>
    <property type="match status" value="1"/>
</dbReference>
<evidence type="ECO:0000259" key="8">
    <source>
        <dbReference type="PROSITE" id="PS52053"/>
    </source>
</evidence>
<comment type="caution">
    <text evidence="9">The sequence shown here is derived from an EMBL/GenBank/DDBJ whole genome shotgun (WGS) entry which is preliminary data.</text>
</comment>
<evidence type="ECO:0000256" key="5">
    <source>
        <dbReference type="ARBA" id="ARBA00023026"/>
    </source>
</evidence>
<keyword evidence="6" id="KW-0964">Secreted</keyword>
<comment type="similarity">
    <text evidence="6">Belongs to the LRR-containing bacterial E3 ligase family.</text>
</comment>
<dbReference type="EC" id="2.3.2.27" evidence="2"/>
<keyword evidence="5" id="KW-0843">Virulence</keyword>
<dbReference type="Pfam" id="PF14496">
    <property type="entry name" value="NEL"/>
    <property type="match status" value="1"/>
</dbReference>
<feature type="compositionally biased region" description="Polar residues" evidence="7">
    <location>
        <begin position="741"/>
        <end position="751"/>
    </location>
</feature>
<feature type="compositionally biased region" description="Basic and acidic residues" evidence="7">
    <location>
        <begin position="752"/>
        <end position="763"/>
    </location>
</feature>
<evidence type="ECO:0000256" key="1">
    <source>
        <dbReference type="ARBA" id="ARBA00000900"/>
    </source>
</evidence>
<dbReference type="InterPro" id="IPR032675">
    <property type="entry name" value="LRR_dom_sf"/>
</dbReference>
<dbReference type="GO" id="GO:0005576">
    <property type="term" value="C:extracellular region"/>
    <property type="evidence" value="ECO:0007669"/>
    <property type="project" value="UniProtKB-UniRule"/>
</dbReference>
<comment type="PTM">
    <text evidence="6">Ubiquitinated in the presence of host E1 ubiquitin-activating enzyme, E2 ubiquitin-conjugating enzyme and ubiquitin.</text>
</comment>
<accession>A0A0J8G9W2</accession>
<dbReference type="PATRIC" id="fig|1674920.3.peg.567"/>
<keyword evidence="6" id="KW-0808">Transferase</keyword>
<dbReference type="PROSITE" id="PS51450">
    <property type="entry name" value="LRR"/>
    <property type="match status" value="2"/>
</dbReference>
<proteinExistence type="inferred from homology"/>
<keyword evidence="6" id="KW-1035">Host cytoplasm</keyword>
<dbReference type="Proteomes" id="UP000037551">
    <property type="component" value="Unassembled WGS sequence"/>
</dbReference>
<reference evidence="9 10" key="1">
    <citation type="submission" date="2015-06" db="EMBL/GenBank/DDBJ databases">
        <title>Draft genome sequence of an Antarctic Pseudomonas sp. strain KG01 with full potential for biotechnological applications.</title>
        <authorList>
            <person name="Pavlov M.S."/>
            <person name="Lira F."/>
            <person name="Martinez J.L."/>
            <person name="Marshall S.H."/>
        </authorList>
    </citation>
    <scope>NUCLEOTIDE SEQUENCE [LARGE SCALE GENOMIC DNA]</scope>
    <source>
        <strain evidence="9 10">KG01</strain>
    </source>
</reference>
<feature type="region of interest" description="Disordered" evidence="7">
    <location>
        <begin position="741"/>
        <end position="770"/>
    </location>
</feature>
<feature type="domain" description="NEL" evidence="8">
    <location>
        <begin position="1866"/>
        <end position="2158"/>
    </location>
</feature>
<evidence type="ECO:0000256" key="4">
    <source>
        <dbReference type="ARBA" id="ARBA00022737"/>
    </source>
</evidence>
<evidence type="ECO:0000313" key="10">
    <source>
        <dbReference type="Proteomes" id="UP000037551"/>
    </source>
</evidence>
<dbReference type="STRING" id="1674920.ACR52_02805"/>
<dbReference type="Gene3D" id="1.20.58.360">
    <property type="entry name" value="Shigella T3SS effector IpaH defines"/>
    <property type="match status" value="1"/>
</dbReference>
<dbReference type="GO" id="GO:0005737">
    <property type="term" value="C:cytoplasm"/>
    <property type="evidence" value="ECO:0007669"/>
    <property type="project" value="TreeGrafter"/>
</dbReference>
<dbReference type="GO" id="GO:0061630">
    <property type="term" value="F:ubiquitin protein ligase activity"/>
    <property type="evidence" value="ECO:0007669"/>
    <property type="project" value="UniProtKB-EC"/>
</dbReference>
<evidence type="ECO:0000256" key="7">
    <source>
        <dbReference type="SAM" id="MobiDB-lite"/>
    </source>
</evidence>
<dbReference type="PROSITE" id="PS52053">
    <property type="entry name" value="NEL"/>
    <property type="match status" value="1"/>
</dbReference>
<protein>
    <recommendedName>
        <fullName evidence="2">RING-type E3 ubiquitin transferase</fullName>
        <ecNumber evidence="2">2.3.2.27</ecNumber>
    </recommendedName>
</protein>
<dbReference type="InterPro" id="IPR050216">
    <property type="entry name" value="LRR_domain-containing"/>
</dbReference>
<sequence>MPTQQLLNGLSGNLQSSTTWAQQQALEQIQRTVTLAMRSLDAEEQARYLRLQREALQALTTLETEKNALIQSFKTEGLAQLRSKLGGRDPEQYRIYTTYLEKREQPFPWDPRPSGPGYRSRRAYDDWQFKEHTKSMTLWEAACLNFGFTHSIIQDSGFSLVEASEIVGPGSRIDTLTFINVVRELNLGDQLQQRTESALAVQGKLRGLFAVATKATLQFDLLESWRTRATTGLTRPMYDALLKTLTATGTPLPFETLSLTSGKTPIVSVPFVPWETSIPLPLLRVQVASLGVVTYFPFRPNGAFRYHADAQTADAALHQQLTDSRQQQDLGWFARQLPLIGLSVLTTLMNPEPRPQGMNWLAGPLYDGFHTVFPARTLGNVRFTTDRKTGRPHSLVEALTYRHIQRYQADLATLATSRSAADWQALKDGVAAIAGEVLQLLLTPMPGGVTGMNRVMQLAVMGSMTYSLAQGLDDAAKGQANSFAASLADVADLAISGRLMSVAGRAHRRRTLNHLERLGHPHKVTRPDGVSELWKPDAKPYAHARQNLLDGRTPDALGIYTVQGKSYVNLRHDDQALVVEVSHDLQSMRYVLKHTNGGSYTPPIIFEPASQAWIFDLKNAHMLSDIQLLQRMLPNGSSVTLETDLEQMLHSTSTTRTTLDAVWSSQPAPLNLIEGVRRLQADQTIQHIIERFNEPGYLPPHGDSIIFCLLTQLPDWPANTVLNVHDEHGVLIETYSPSAQPATRSTSVNLTRQEDGRYADADNQRLPPGTLDPLMRLIIRQQPATSALGKDGANTRAEDQRISAIRRQVAELAASEQTALFDAVVNYAGYEKTELIPAASARPYLPVKATPPLVAVTPLLKKLRDLNRPLSPANLERLLAQQPLTPRQEQAYLTQGTLPLELRDLLDHHRTALRIDAVIDGLYYPREFNQDIDLWAREFASALVRNTLKRPFVVTEVASAQTYTPTGPDDLTVELRHYGGGHYRAYDMRNGGEIPVSPAVDSFYLAIGSVLHPHERQLLGMSSARDAKGLRKTLGDYMSTQRSPEGFVSLVNGSLVQYEQQLVLPPDLRPTANGVFEYNARQYLPLLGSLYRILYDKNLLKWRLLHPDKIGVDTPTLEHNREGAWRLSSENPMTWDNHRLLYRLGNHTYAFTQDMAGKILALTDTSAQSLRQVHSSGQAAPPLLADTCKRFKIDEEIQLFIQAMRADPTSINARPDLQLLMLSGLPGWPADHVLRIVDSQQRVQQQYPVHNATDAQVVQVTEQEYKDAKLLATVISNDRVCQGLLAETPTSGEERLSKLIKKILDFTEQERVQVFNSLYARSEVGGAVLEKRFKSKHPNLPTSTVKAILGHATRRELRLLNEKNQVDLRLSEQARLSGHNLRLNRAYEGLYLPSCANPDSDKITLYLLKSLPDWPKNLRIDIHQGNLQGPLLESAGHLDGSVRGRLARTNTGYQAYDASGMPQGGESNRLLNALAKHLSASEQTALGINDSEDLSSFREQIVALALGRRVEIKGLLDLPHLQPWLLPPMGVERSFLAYPVWQWLWPFGGNRPLDLTSKVQALYPSFSDSDARQFIRTLNLSEPAALIELDRRQAEYRAMDTELTRWSDTHQAADDIATDPPGHNLNRRQYLANQLRRAWRREEPQRYVAGLFHVHSLELQLDGNDLPPESFITGLTGFEHIEHLKLSGDAFPATGGAFLKKFPGLSALQIDCNLNELPMTITDMTQLTQLDLSYNNLILTASSSARLANMVGLTRLNLSGNPLSMPPDVTRLTQLTTLELRGTGINRWPTGASQLTSLATLNLQDNQISALPEHLFTDTRMAMANRNTFLHGNPLSAATRQRIAIYRRSTGVDLGGTVRGIRHVPATGDPLNFWLEGVHSRDYAERKLLWERLLANQEARPDDVFQVLRDLTQTYAYGASTASRAALTERVWTLLLAMGESTQLRNTVFLNTYGSGDCGDSVLLAFTKMELEHRIHLAKSKSRTYESDRALIALSTGRFYLNQLDHISDRFIRDREVANLQVDPAEVTIFFRDRLATEFNLPFHPLELLYTVEGYVTKTVLDDARAKLRRLGKSPALQEWLLMEAFWIEYLARSHPEPFSTIKDTLHYKVSLLDKEVPNKQSDEYLERRQSLIDLEKEEHNRLVQQLTVATQAVLQHA</sequence>
<dbReference type="Gene3D" id="3.80.10.10">
    <property type="entry name" value="Ribonuclease Inhibitor"/>
    <property type="match status" value="1"/>
</dbReference>
<gene>
    <name evidence="9" type="ORF">ACR52_02805</name>
</gene>
<dbReference type="EMBL" id="LFMW01000001">
    <property type="protein sequence ID" value="KMT57573.1"/>
    <property type="molecule type" value="Genomic_DNA"/>
</dbReference>
<evidence type="ECO:0000313" key="9">
    <source>
        <dbReference type="EMBL" id="KMT57573.1"/>
    </source>
</evidence>
<keyword evidence="10" id="KW-1185">Reference proteome</keyword>
<dbReference type="OrthoDB" id="1467561at2"/>